<keyword evidence="2" id="KW-0472">Membrane</keyword>
<feature type="transmembrane region" description="Helical" evidence="2">
    <location>
        <begin position="323"/>
        <end position="344"/>
    </location>
</feature>
<feature type="transmembrane region" description="Helical" evidence="2">
    <location>
        <begin position="227"/>
        <end position="254"/>
    </location>
</feature>
<evidence type="ECO:0000313" key="4">
    <source>
        <dbReference type="Proteomes" id="UP000249555"/>
    </source>
</evidence>
<dbReference type="PANTHER" id="PTHR11328:SF24">
    <property type="entry name" value="MAJOR FACILITATOR SUPERFAMILY (MFS) PROFILE DOMAIN-CONTAINING PROTEIN"/>
    <property type="match status" value="1"/>
</dbReference>
<dbReference type="AlphaFoldDB" id="A0A2W4Z4X7"/>
<feature type="transmembrane region" description="Helical" evidence="2">
    <location>
        <begin position="184"/>
        <end position="206"/>
    </location>
</feature>
<accession>A0A2W4Z4X7</accession>
<protein>
    <recommendedName>
        <fullName evidence="5">Sugar transporter</fullName>
    </recommendedName>
</protein>
<keyword evidence="2" id="KW-1133">Transmembrane helix</keyword>
<dbReference type="GO" id="GO:0008643">
    <property type="term" value="P:carbohydrate transport"/>
    <property type="evidence" value="ECO:0007669"/>
    <property type="project" value="InterPro"/>
</dbReference>
<dbReference type="GO" id="GO:0015293">
    <property type="term" value="F:symporter activity"/>
    <property type="evidence" value="ECO:0007669"/>
    <property type="project" value="InterPro"/>
</dbReference>
<name>A0A2W4Z4X7_9SPHN</name>
<dbReference type="InterPro" id="IPR039672">
    <property type="entry name" value="MFS_2"/>
</dbReference>
<dbReference type="Proteomes" id="UP000249555">
    <property type="component" value="Unassembled WGS sequence"/>
</dbReference>
<feature type="transmembrane region" description="Helical" evidence="2">
    <location>
        <begin position="90"/>
        <end position="107"/>
    </location>
</feature>
<dbReference type="GO" id="GO:0005886">
    <property type="term" value="C:plasma membrane"/>
    <property type="evidence" value="ECO:0007669"/>
    <property type="project" value="TreeGrafter"/>
</dbReference>
<feature type="transmembrane region" description="Helical" evidence="2">
    <location>
        <begin position="364"/>
        <end position="383"/>
    </location>
</feature>
<feature type="transmembrane region" description="Helical" evidence="2">
    <location>
        <begin position="403"/>
        <end position="424"/>
    </location>
</feature>
<comment type="similarity">
    <text evidence="1">Belongs to the sodium:galactoside symporter (TC 2.A.2) family.</text>
</comment>
<gene>
    <name evidence="3" type="ORF">DI640_05840</name>
</gene>
<evidence type="ECO:0008006" key="5">
    <source>
        <dbReference type="Google" id="ProtNLM"/>
    </source>
</evidence>
<feature type="transmembrane region" description="Helical" evidence="2">
    <location>
        <begin position="113"/>
        <end position="137"/>
    </location>
</feature>
<feature type="transmembrane region" description="Helical" evidence="2">
    <location>
        <begin position="158"/>
        <end position="178"/>
    </location>
</feature>
<evidence type="ECO:0000256" key="2">
    <source>
        <dbReference type="SAM" id="Phobius"/>
    </source>
</evidence>
<comment type="caution">
    <text evidence="3">The sequence shown here is derived from an EMBL/GenBank/DDBJ whole genome shotgun (WGS) entry which is preliminary data.</text>
</comment>
<evidence type="ECO:0000313" key="3">
    <source>
        <dbReference type="EMBL" id="PZO74789.1"/>
    </source>
</evidence>
<feature type="transmembrane region" description="Helical" evidence="2">
    <location>
        <begin position="48"/>
        <end position="69"/>
    </location>
</feature>
<dbReference type="InterPro" id="IPR036259">
    <property type="entry name" value="MFS_trans_sf"/>
</dbReference>
<sequence length="435" mass="45798">MEQAAPADVVDPRVQRARMIGYASGNFGKNVLASTMDVFLLFVLTERWGVSPAAAGLVVMIGLVWDGLCDPLLGRLVDRSADRLGLYRRLLFVGAPLVGVFFTLFFLDPGWRGPAILAWATVMVLLFRTAYSVCDVAHNALMMRMTRAPGAATTLSGLRYMFSCVGALTVAHFARAFVDPAADGGGYGLLAVTGGAALAYVATLWLSAASAPRSVVVPRASAPRAPLAWILGNRPLLLLLALGFVQALTLPFFARSFAYIGKGIFHDPGWTGKALTTLALSQLVALPSWMSVARRIRQAHVLALALITTATGLTLFAAVPAAIAGIALFGIGNAGLQMMIWVLLANAIDHGERHTGVRFEGLPVALLLLVLKLGGGLSGALLGQGLSWVGWPVATPLAFENGANLLTMAWAVPLVGALICLVIVTRQVPKATPAV</sequence>
<dbReference type="Pfam" id="PF13347">
    <property type="entry name" value="MFS_2"/>
    <property type="match status" value="1"/>
</dbReference>
<feature type="transmembrane region" description="Helical" evidence="2">
    <location>
        <begin position="274"/>
        <end position="292"/>
    </location>
</feature>
<reference evidence="3 4" key="1">
    <citation type="submission" date="2017-08" db="EMBL/GenBank/DDBJ databases">
        <title>Infants hospitalized years apart are colonized by the same room-sourced microbial strains.</title>
        <authorList>
            <person name="Brooks B."/>
            <person name="Olm M.R."/>
            <person name="Firek B.A."/>
            <person name="Baker R."/>
            <person name="Thomas B.C."/>
            <person name="Morowitz M.J."/>
            <person name="Banfield J.F."/>
        </authorList>
    </citation>
    <scope>NUCLEOTIDE SEQUENCE [LARGE SCALE GENOMIC DNA]</scope>
    <source>
        <strain evidence="3">S2_018_000_R3_119</strain>
    </source>
</reference>
<proteinExistence type="inferred from homology"/>
<keyword evidence="2" id="KW-0812">Transmembrane</keyword>
<dbReference type="PANTHER" id="PTHR11328">
    <property type="entry name" value="MAJOR FACILITATOR SUPERFAMILY DOMAIN-CONTAINING PROTEIN"/>
    <property type="match status" value="1"/>
</dbReference>
<dbReference type="Gene3D" id="1.20.1250.20">
    <property type="entry name" value="MFS general substrate transporter like domains"/>
    <property type="match status" value="1"/>
</dbReference>
<evidence type="ECO:0000256" key="1">
    <source>
        <dbReference type="ARBA" id="ARBA00009617"/>
    </source>
</evidence>
<feature type="transmembrane region" description="Helical" evidence="2">
    <location>
        <begin position="299"/>
        <end position="317"/>
    </location>
</feature>
<dbReference type="SUPFAM" id="SSF103473">
    <property type="entry name" value="MFS general substrate transporter"/>
    <property type="match status" value="1"/>
</dbReference>
<organism evidence="3 4">
    <name type="scientific">Sphingomonas taxi</name>
    <dbReference type="NCBI Taxonomy" id="1549858"/>
    <lineage>
        <taxon>Bacteria</taxon>
        <taxon>Pseudomonadati</taxon>
        <taxon>Pseudomonadota</taxon>
        <taxon>Alphaproteobacteria</taxon>
        <taxon>Sphingomonadales</taxon>
        <taxon>Sphingomonadaceae</taxon>
        <taxon>Sphingomonas</taxon>
    </lineage>
</organism>
<dbReference type="EMBL" id="QFMX01000005">
    <property type="protein sequence ID" value="PZO74789.1"/>
    <property type="molecule type" value="Genomic_DNA"/>
</dbReference>